<dbReference type="PANTHER" id="PTHR13697:SF52">
    <property type="entry name" value="ATP-DEPENDENT 6-PHOSPHOFRUCTOKINASE 3"/>
    <property type="match status" value="1"/>
</dbReference>
<dbReference type="HAMAP" id="MF_01976">
    <property type="entry name" value="Phosphofructokinase_III"/>
    <property type="match status" value="1"/>
</dbReference>
<feature type="domain" description="Phosphofructokinase" evidence="11">
    <location>
        <begin position="6"/>
        <end position="314"/>
    </location>
</feature>
<dbReference type="InterPro" id="IPR022953">
    <property type="entry name" value="ATP_PFK"/>
</dbReference>
<evidence type="ECO:0000256" key="9">
    <source>
        <dbReference type="ARBA" id="ARBA00023152"/>
    </source>
</evidence>
<dbReference type="InterPro" id="IPR000023">
    <property type="entry name" value="Phosphofructokinase_dom"/>
</dbReference>
<dbReference type="GO" id="GO:0048029">
    <property type="term" value="F:monosaccharide binding"/>
    <property type="evidence" value="ECO:0007669"/>
    <property type="project" value="TreeGrafter"/>
</dbReference>
<dbReference type="InterPro" id="IPR012829">
    <property type="entry name" value="Phosphofructokinase_III"/>
</dbReference>
<evidence type="ECO:0000256" key="4">
    <source>
        <dbReference type="ARBA" id="ARBA00022490"/>
    </source>
</evidence>
<evidence type="ECO:0000313" key="13">
    <source>
        <dbReference type="Proteomes" id="UP000282321"/>
    </source>
</evidence>
<dbReference type="Pfam" id="PF00365">
    <property type="entry name" value="PFK"/>
    <property type="match status" value="1"/>
</dbReference>
<keyword evidence="10" id="KW-0547">Nucleotide-binding</keyword>
<protein>
    <recommendedName>
        <fullName evidence="10">ATP-dependent 6-phosphofructokinase</fullName>
        <shortName evidence="10">ATP-PFK</shortName>
        <shortName evidence="10">Phosphofructokinase</shortName>
        <ecNumber evidence="10">2.7.1.11</ecNumber>
    </recommendedName>
    <alternativeName>
        <fullName evidence="10">Phosphohexokinase</fullName>
    </alternativeName>
</protein>
<organism evidence="12 13">
    <name type="scientific">candidate division TA06 bacterium</name>
    <dbReference type="NCBI Taxonomy" id="2250710"/>
    <lineage>
        <taxon>Bacteria</taxon>
        <taxon>Bacteria division TA06</taxon>
    </lineage>
</organism>
<feature type="binding site" evidence="10">
    <location>
        <position position="178"/>
    </location>
    <ligand>
        <name>substrate</name>
        <note>ligand shared between dimeric partners</note>
    </ligand>
</feature>
<feature type="active site" description="Proton acceptor" evidence="10">
    <location>
        <position position="143"/>
    </location>
</feature>
<feature type="binding site" evidence="10">
    <location>
        <begin position="118"/>
        <end position="121"/>
    </location>
    <ligand>
        <name>ATP</name>
        <dbReference type="ChEBI" id="CHEBI:30616"/>
    </ligand>
</feature>
<dbReference type="GO" id="GO:0070095">
    <property type="term" value="F:fructose-6-phosphate binding"/>
    <property type="evidence" value="ECO:0007669"/>
    <property type="project" value="TreeGrafter"/>
</dbReference>
<comment type="pathway">
    <text evidence="3 10">Carbohydrate degradation; glycolysis; D-glyceraldehyde 3-phosphate and glycerone phosphate from D-glucose: step 3/4.</text>
</comment>
<comment type="catalytic activity">
    <reaction evidence="10">
        <text>beta-D-fructose 6-phosphate + ATP = beta-D-fructose 1,6-bisphosphate + ADP + H(+)</text>
        <dbReference type="Rhea" id="RHEA:16109"/>
        <dbReference type="ChEBI" id="CHEBI:15378"/>
        <dbReference type="ChEBI" id="CHEBI:30616"/>
        <dbReference type="ChEBI" id="CHEBI:32966"/>
        <dbReference type="ChEBI" id="CHEBI:57634"/>
        <dbReference type="ChEBI" id="CHEBI:456216"/>
        <dbReference type="EC" id="2.7.1.11"/>
    </reaction>
</comment>
<accession>A0A660SC30</accession>
<keyword evidence="8 10" id="KW-0460">Magnesium</keyword>
<evidence type="ECO:0000256" key="8">
    <source>
        <dbReference type="ARBA" id="ARBA00022842"/>
    </source>
</evidence>
<dbReference type="GO" id="GO:0046872">
    <property type="term" value="F:metal ion binding"/>
    <property type="evidence" value="ECO:0007669"/>
    <property type="project" value="UniProtKB-KW"/>
</dbReference>
<evidence type="ECO:0000256" key="2">
    <source>
        <dbReference type="ARBA" id="ARBA00004496"/>
    </source>
</evidence>
<evidence type="ECO:0000256" key="3">
    <source>
        <dbReference type="ARBA" id="ARBA00004679"/>
    </source>
</evidence>
<dbReference type="UniPathway" id="UPA00109">
    <property type="reaction ID" value="UER00182"/>
</dbReference>
<dbReference type="PIRSF" id="PIRSF000532">
    <property type="entry name" value="ATP_PFK_prok"/>
    <property type="match status" value="1"/>
</dbReference>
<keyword evidence="6 10" id="KW-0479">Metal-binding</keyword>
<feature type="site" description="Important for substrate specificity; cannot use PPi as phosphoryl donor" evidence="10">
    <location>
        <position position="120"/>
    </location>
</feature>
<dbReference type="GO" id="GO:0047334">
    <property type="term" value="F:diphosphate-fructose-6-phosphate 1-phosphotransferase activity"/>
    <property type="evidence" value="ECO:0007669"/>
    <property type="project" value="InterPro"/>
</dbReference>
<dbReference type="GO" id="GO:0030388">
    <property type="term" value="P:fructose 1,6-bisphosphate metabolic process"/>
    <property type="evidence" value="ECO:0007669"/>
    <property type="project" value="TreeGrafter"/>
</dbReference>
<dbReference type="InterPro" id="IPR012003">
    <property type="entry name" value="ATP_PFK_prok-type"/>
</dbReference>
<comment type="subunit">
    <text evidence="10">Homodimer or homotetramer.</text>
</comment>
<dbReference type="GO" id="GO:0016208">
    <property type="term" value="F:AMP binding"/>
    <property type="evidence" value="ECO:0007669"/>
    <property type="project" value="TreeGrafter"/>
</dbReference>
<name>A0A660SC30_UNCT6</name>
<dbReference type="SUPFAM" id="SSF53784">
    <property type="entry name" value="Phosphofructokinase"/>
    <property type="match status" value="1"/>
</dbReference>
<dbReference type="GO" id="GO:0061621">
    <property type="term" value="P:canonical glycolysis"/>
    <property type="evidence" value="ECO:0007669"/>
    <property type="project" value="TreeGrafter"/>
</dbReference>
<evidence type="ECO:0000313" key="12">
    <source>
        <dbReference type="EMBL" id="RKX68193.1"/>
    </source>
</evidence>
<feature type="binding site" evidence="10">
    <location>
        <position position="119"/>
    </location>
    <ligand>
        <name>Mg(2+)</name>
        <dbReference type="ChEBI" id="CHEBI:18420"/>
        <note>catalytic</note>
    </ligand>
</feature>
<feature type="binding site" evidence="10">
    <location>
        <position position="282"/>
    </location>
    <ligand>
        <name>substrate</name>
        <note>ligand shared between dimeric partners</note>
    </ligand>
</feature>
<keyword evidence="9 10" id="KW-0324">Glycolysis</keyword>
<feature type="binding site" description="in other chain" evidence="10">
    <location>
        <position position="238"/>
    </location>
    <ligand>
        <name>substrate</name>
        <note>ligand shared between dimeric partners</note>
    </ligand>
</feature>
<comment type="subcellular location">
    <subcellularLocation>
        <location evidence="2 10">Cytoplasm</location>
    </subcellularLocation>
</comment>
<keyword evidence="5 10" id="KW-0808">Transferase</keyword>
<feature type="binding site" description="in other chain" evidence="10">
    <location>
        <begin position="288"/>
        <end position="291"/>
    </location>
    <ligand>
        <name>substrate</name>
        <note>ligand shared between dimeric partners</note>
    </ligand>
</feature>
<dbReference type="Gene3D" id="3.40.50.450">
    <property type="match status" value="1"/>
</dbReference>
<comment type="similarity">
    <text evidence="10">Belongs to the phosphofructokinase type A (PFKA) family. Mixed-substrate PFK group III subfamily.</text>
</comment>
<dbReference type="EC" id="2.7.1.11" evidence="10"/>
<evidence type="ECO:0000256" key="6">
    <source>
        <dbReference type="ARBA" id="ARBA00022723"/>
    </source>
</evidence>
<dbReference type="NCBIfam" id="TIGR02483">
    <property type="entry name" value="PFK_mixed"/>
    <property type="match status" value="1"/>
</dbReference>
<feature type="binding site" evidence="10">
    <location>
        <begin position="78"/>
        <end position="79"/>
    </location>
    <ligand>
        <name>ATP</name>
        <dbReference type="ChEBI" id="CHEBI:30616"/>
    </ligand>
</feature>
<dbReference type="PANTHER" id="PTHR13697">
    <property type="entry name" value="PHOSPHOFRUCTOKINASE"/>
    <property type="match status" value="1"/>
</dbReference>
<evidence type="ECO:0000256" key="7">
    <source>
        <dbReference type="ARBA" id="ARBA00022777"/>
    </source>
</evidence>
<dbReference type="GO" id="GO:0003872">
    <property type="term" value="F:6-phosphofructokinase activity"/>
    <property type="evidence" value="ECO:0007669"/>
    <property type="project" value="UniProtKB-UniRule"/>
</dbReference>
<feature type="binding site" evidence="10">
    <location>
        <position position="14"/>
    </location>
    <ligand>
        <name>ATP</name>
        <dbReference type="ChEBI" id="CHEBI:30616"/>
    </ligand>
</feature>
<evidence type="ECO:0000256" key="10">
    <source>
        <dbReference type="HAMAP-Rule" id="MF_01976"/>
    </source>
</evidence>
<dbReference type="GO" id="GO:0042802">
    <property type="term" value="F:identical protein binding"/>
    <property type="evidence" value="ECO:0007669"/>
    <property type="project" value="TreeGrafter"/>
</dbReference>
<dbReference type="Proteomes" id="UP000282321">
    <property type="component" value="Unassembled WGS sequence"/>
</dbReference>
<dbReference type="GO" id="GO:0006002">
    <property type="term" value="P:fructose 6-phosphate metabolic process"/>
    <property type="evidence" value="ECO:0007669"/>
    <property type="project" value="InterPro"/>
</dbReference>
<feature type="binding site" description="in other chain" evidence="10">
    <location>
        <begin position="185"/>
        <end position="187"/>
    </location>
    <ligand>
        <name>substrate</name>
        <note>ligand shared between dimeric partners</note>
    </ligand>
</feature>
<evidence type="ECO:0000259" key="11">
    <source>
        <dbReference type="Pfam" id="PF00365"/>
    </source>
</evidence>
<comment type="caution">
    <text evidence="12">The sequence shown here is derived from an EMBL/GenBank/DDBJ whole genome shotgun (WGS) entry which is preliminary data.</text>
</comment>
<dbReference type="GO" id="GO:0005524">
    <property type="term" value="F:ATP binding"/>
    <property type="evidence" value="ECO:0007669"/>
    <property type="project" value="UniProtKB-KW"/>
</dbReference>
<dbReference type="AlphaFoldDB" id="A0A660SC30"/>
<dbReference type="EMBL" id="QNBC01000001">
    <property type="protein sequence ID" value="RKX68193.1"/>
    <property type="molecule type" value="Genomic_DNA"/>
</dbReference>
<dbReference type="FunFam" id="3.40.50.460:FF:000002">
    <property type="entry name" value="ATP-dependent 6-phosphofructokinase"/>
    <property type="match status" value="1"/>
</dbReference>
<keyword evidence="7 10" id="KW-0418">Kinase</keyword>
<dbReference type="Gene3D" id="3.40.50.460">
    <property type="entry name" value="Phosphofructokinase domain"/>
    <property type="match status" value="1"/>
</dbReference>
<keyword evidence="4 10" id="KW-0963">Cytoplasm</keyword>
<proteinExistence type="inferred from homology"/>
<evidence type="ECO:0000256" key="1">
    <source>
        <dbReference type="ARBA" id="ARBA00001946"/>
    </source>
</evidence>
<dbReference type="NCBIfam" id="NF002872">
    <property type="entry name" value="PRK03202.1"/>
    <property type="match status" value="1"/>
</dbReference>
<dbReference type="PRINTS" id="PR00476">
    <property type="entry name" value="PHFRCTKINASE"/>
</dbReference>
<comment type="cofactor">
    <cofactor evidence="1 10">
        <name>Mg(2+)</name>
        <dbReference type="ChEBI" id="CHEBI:18420"/>
    </cofactor>
</comment>
<feature type="binding site" description="in other chain" evidence="10">
    <location>
        <begin position="141"/>
        <end position="143"/>
    </location>
    <ligand>
        <name>substrate</name>
        <note>ligand shared between dimeric partners</note>
    </ligand>
</feature>
<gene>
    <name evidence="10" type="primary">pfkA</name>
    <name evidence="12" type="ORF">DRP44_00015</name>
</gene>
<reference evidence="12 13" key="1">
    <citation type="submission" date="2018-06" db="EMBL/GenBank/DDBJ databases">
        <title>Extensive metabolic versatility and redundancy in microbially diverse, dynamic hydrothermal sediments.</title>
        <authorList>
            <person name="Dombrowski N."/>
            <person name="Teske A."/>
            <person name="Baker B.J."/>
        </authorList>
    </citation>
    <scope>NUCLEOTIDE SEQUENCE [LARGE SCALE GENOMIC DNA]</scope>
    <source>
        <strain evidence="12">B35_G9</strain>
    </source>
</reference>
<evidence type="ECO:0000256" key="5">
    <source>
        <dbReference type="ARBA" id="ARBA00022679"/>
    </source>
</evidence>
<dbReference type="InterPro" id="IPR035966">
    <property type="entry name" value="PKF_sf"/>
</dbReference>
<comment type="caution">
    <text evidence="10">Lacks conserved residue(s) required for the propagation of feature annotation.</text>
</comment>
<keyword evidence="10" id="KW-0067">ATP-binding</keyword>
<dbReference type="GO" id="GO:0005945">
    <property type="term" value="C:6-phosphofructokinase complex"/>
    <property type="evidence" value="ECO:0007669"/>
    <property type="project" value="TreeGrafter"/>
</dbReference>
<comment type="function">
    <text evidence="10">Catalyzes the phosphorylation of D-fructose 6-phosphate to fructose 1,6-bisphosphate by ATP, the first committing step of glycolysis.</text>
</comment>
<sequence>MIKHKRIAISTGGGDCQGLNAVIRAVVKTARYRYNWDVVGSLDGLAGLIDTTKMRKLNVSDVRGLLPKGGTILGTTNKGNPLHFPVEVNGKTEFVDLSDKIIKNFKELLLDVLIMVGGDGTQAIAYELYKKGIPVIGIAKTIDNDLMDTDMTFGFSTAVQVAVDAIDRLHTTAESHHRVMIVEVMGRYAGWIALHAGLGGGADIILVPEIPFDMDIIIEKILQRRNLGGRFSIIVVAEGAYPKGGERIVQKKANSEYDHELLGGVGHWLSREIEKRIDVETRVTVLGYVQRGGTPVAFDRILATRFGTYACELIEREAYGRLVVLRGEEIKSVELEKTMGKLKMVNPKGQFVRTCESINICLGRENKLLY</sequence>